<protein>
    <submittedName>
        <fullName evidence="2">Glycosyltransferase</fullName>
    </submittedName>
</protein>
<dbReference type="Gene3D" id="3.90.550.10">
    <property type="entry name" value="Spore Coat Polysaccharide Biosynthesis Protein SpsA, Chain A"/>
    <property type="match status" value="1"/>
</dbReference>
<proteinExistence type="predicted"/>
<dbReference type="GO" id="GO:0016740">
    <property type="term" value="F:transferase activity"/>
    <property type="evidence" value="ECO:0007669"/>
    <property type="project" value="UniProtKB-KW"/>
</dbReference>
<keyword evidence="2" id="KW-0808">Transferase</keyword>
<name>A0A1C3SYQ1_KLEPN</name>
<dbReference type="InterPro" id="IPR029044">
    <property type="entry name" value="Nucleotide-diphossugar_trans"/>
</dbReference>
<evidence type="ECO:0000259" key="1">
    <source>
        <dbReference type="Pfam" id="PF00535"/>
    </source>
</evidence>
<dbReference type="InterPro" id="IPR001173">
    <property type="entry name" value="Glyco_trans_2-like"/>
</dbReference>
<sequence>MEVKIAGVLVLYNPTHEVIDNINTYITHVDKLYLIDNSSNSDFGLLLANISDPHKISYISNKKNEGVAVAINRGAVLAQKDGYDWLLTMDQDSSFTNINEMLVHISQDKESHLVGLYSPFHDTGTRVIPEENISYVSSIMTSGNIINLRAFLKIGMADERFFIDCIDHDLCAKFIQEHYFIKRLNFCLLKHELGNDIKIIKGKEITNHSPFRRYYITRNTFYYCEKHFFKNPIGSLKYLKSFLGNTLSCFLYEDQKKEKLKFILKGLRDYFLRRTGAMTK</sequence>
<dbReference type="Pfam" id="PF00535">
    <property type="entry name" value="Glycos_transf_2"/>
    <property type="match status" value="1"/>
</dbReference>
<feature type="domain" description="Glycosyltransferase 2-like" evidence="1">
    <location>
        <begin position="29"/>
        <end position="127"/>
    </location>
</feature>
<gene>
    <name evidence="2" type="primary">wcpS</name>
</gene>
<evidence type="ECO:0000313" key="2">
    <source>
        <dbReference type="EMBL" id="SCA95706.1"/>
    </source>
</evidence>
<dbReference type="AlphaFoldDB" id="A0A1C3SYQ1"/>
<accession>A0A1C3SYQ1</accession>
<dbReference type="SUPFAM" id="SSF53448">
    <property type="entry name" value="Nucleotide-diphospho-sugar transferases"/>
    <property type="match status" value="1"/>
</dbReference>
<reference evidence="2" key="1">
    <citation type="submission" date="2016-06" db="EMBL/GenBank/DDBJ databases">
        <authorList>
            <person name="Kjaerup R.B."/>
            <person name="Dalgaard T.S."/>
            <person name="Juul-Madsen H.R."/>
        </authorList>
    </citation>
    <scope>NUCLEOTIDE SEQUENCE</scope>
    <source>
        <strain evidence="2">A-003-I-a-1</strain>
    </source>
</reference>
<dbReference type="EMBL" id="LT603702">
    <property type="protein sequence ID" value="SCA95706.1"/>
    <property type="molecule type" value="Genomic_DNA"/>
</dbReference>
<organism evidence="2">
    <name type="scientific">Klebsiella pneumoniae</name>
    <dbReference type="NCBI Taxonomy" id="573"/>
    <lineage>
        <taxon>Bacteria</taxon>
        <taxon>Pseudomonadati</taxon>
        <taxon>Pseudomonadota</taxon>
        <taxon>Gammaproteobacteria</taxon>
        <taxon>Enterobacterales</taxon>
        <taxon>Enterobacteriaceae</taxon>
        <taxon>Klebsiella/Raoultella group</taxon>
        <taxon>Klebsiella</taxon>
        <taxon>Klebsiella pneumoniae complex</taxon>
    </lineage>
</organism>
<reference evidence="2" key="2">
    <citation type="submission" date="2016-08" db="EMBL/GenBank/DDBJ databases">
        <title>Klebsiella loci capsule.</title>
        <authorList>
            <person name="Holt K.E."/>
            <person name="Thomson N.R."/>
        </authorList>
    </citation>
    <scope>NUCLEOTIDE SEQUENCE</scope>
    <source>
        <strain evidence="2">A-003-I-a-1</strain>
    </source>
</reference>